<dbReference type="STRING" id="596327.PORUE0001_1130"/>
<comment type="caution">
    <text evidence="2">The sequence shown here is derived from an EMBL/GenBank/DDBJ whole genome shotgun (WGS) entry which is preliminary data.</text>
</comment>
<reference evidence="2 3" key="1">
    <citation type="submission" date="2009-04" db="EMBL/GenBank/DDBJ databases">
        <authorList>
            <person name="Sebastian Y."/>
            <person name="Madupu R."/>
            <person name="Durkin A.S."/>
            <person name="Torralba M."/>
            <person name="Methe B."/>
            <person name="Sutton G.G."/>
            <person name="Strausberg R.L."/>
            <person name="Nelson K.E."/>
        </authorList>
    </citation>
    <scope>NUCLEOTIDE SEQUENCE [LARGE SCALE GENOMIC DNA]</scope>
    <source>
        <strain evidence="2 3">60-3</strain>
    </source>
</reference>
<dbReference type="Pfam" id="PF01136">
    <property type="entry name" value="Peptidase_U32"/>
    <property type="match status" value="1"/>
</dbReference>
<dbReference type="MEROPS" id="U32.003"/>
<dbReference type="Proteomes" id="UP000003303">
    <property type="component" value="Unassembled WGS sequence"/>
</dbReference>
<dbReference type="InterPro" id="IPR051454">
    <property type="entry name" value="RNA/ubiquinone_mod_enzymes"/>
</dbReference>
<dbReference type="Pfam" id="PF12392">
    <property type="entry name" value="DUF3656"/>
    <property type="match status" value="1"/>
</dbReference>
<evidence type="ECO:0000313" key="2">
    <source>
        <dbReference type="EMBL" id="EEK17241.1"/>
    </source>
</evidence>
<name>C2MAQ1_9PORP</name>
<protein>
    <submittedName>
        <fullName evidence="2">Peptidase, U32 family</fullName>
        <ecNumber evidence="2">3.4.-.-</ecNumber>
    </submittedName>
</protein>
<dbReference type="PANTHER" id="PTHR30217:SF10">
    <property type="entry name" value="23S RRNA 5-HYDROXYCYTIDINE C2501 SYNTHASE"/>
    <property type="match status" value="1"/>
</dbReference>
<dbReference type="GO" id="GO:0016787">
    <property type="term" value="F:hydrolase activity"/>
    <property type="evidence" value="ECO:0007669"/>
    <property type="project" value="UniProtKB-KW"/>
</dbReference>
<dbReference type="PROSITE" id="PS01276">
    <property type="entry name" value="PEPTIDASE_U32"/>
    <property type="match status" value="1"/>
</dbReference>
<dbReference type="InterPro" id="IPR001539">
    <property type="entry name" value="Peptidase_U32"/>
</dbReference>
<organism evidence="2 3">
    <name type="scientific">Porphyromonas uenonis 60-3</name>
    <dbReference type="NCBI Taxonomy" id="596327"/>
    <lineage>
        <taxon>Bacteria</taxon>
        <taxon>Pseudomonadati</taxon>
        <taxon>Bacteroidota</taxon>
        <taxon>Bacteroidia</taxon>
        <taxon>Bacteroidales</taxon>
        <taxon>Porphyromonadaceae</taxon>
        <taxon>Porphyromonas</taxon>
    </lineage>
</organism>
<dbReference type="eggNOG" id="COG0826">
    <property type="taxonomic scope" value="Bacteria"/>
</dbReference>
<accession>C2MAQ1</accession>
<evidence type="ECO:0000259" key="1">
    <source>
        <dbReference type="Pfam" id="PF12392"/>
    </source>
</evidence>
<gene>
    <name evidence="2" type="primary">prtQ</name>
    <name evidence="2" type="ORF">PORUE0001_1130</name>
</gene>
<dbReference type="EC" id="3.4.-.-" evidence="2"/>
<proteinExistence type="predicted"/>
<dbReference type="OrthoDB" id="9807498at2"/>
<dbReference type="InterPro" id="IPR020988">
    <property type="entry name" value="Pept_U32_collagenase"/>
</dbReference>
<sequence length="648" mass="72244">MSTLRDIELLAPASSLEGGLVALSAGADAVYVGAPQYGARSAVGVSLEDIRQLCAAAHAYAARVYVALNTILTDSQLAHAVELAHQLYEAGADALIIQDLGLLTQDLPPIPLHASTQCHNHSLEQLQMLSDLGFEQAVLPREWSCQDIAAVRDKTPLRLEAFVHGALCVSYSGRCFISEALSQRSANRGQCAQYCRMTYDLVDAQGQKLRQGEHLLSLRDLNRTEIIEEMIDAGVSSFKVEGRLKALPYVRNVIAHYRKVLDEILTRRSDQLRRPSWGTTEYTFTPLPEATFARPFTTYNTPLWAPIPTDSITPYSSKSLGQPIGTVTRSRGRELEIALLSDDIELANGDGVVAYTIDKKLVGAQINQVMPAKRAGSYRLRLSQALELPQGATLWRNLNHLLEAQLLRPDASTRTMPVTLHLEATPDQLTLEMQLSEAPEMSVTRSRAVTLEPAQRDNTEHIERTLRKLGDTPYRAKRVILSLDGLFVPPSLVAELRRELSEELQRQCLAKALQRRDAIGKPLQQKRIDRLHTSDPTARQRYGLPDTLDFTYNVANESARKLYRQLGVSGSIAPALEVERPEGAIPVMFTRHCLLHQLGYCTRTGRKPPFALPLYLVRGRDRLRIAHDCRHCMMTLWLDPQGNQPLPR</sequence>
<feature type="domain" description="Peptidase U32 collagenase" evidence="1">
    <location>
        <begin position="394"/>
        <end position="508"/>
    </location>
</feature>
<keyword evidence="2" id="KW-0378">Hydrolase</keyword>
<dbReference type="AlphaFoldDB" id="C2MAQ1"/>
<dbReference type="EMBL" id="ACLR01000111">
    <property type="protein sequence ID" value="EEK17241.1"/>
    <property type="molecule type" value="Genomic_DNA"/>
</dbReference>
<keyword evidence="3" id="KW-1185">Reference proteome</keyword>
<dbReference type="RefSeq" id="WP_007364996.1">
    <property type="nucleotide sequence ID" value="NZ_ACLR01000111.1"/>
</dbReference>
<evidence type="ECO:0000313" key="3">
    <source>
        <dbReference type="Proteomes" id="UP000003303"/>
    </source>
</evidence>
<dbReference type="PANTHER" id="PTHR30217">
    <property type="entry name" value="PEPTIDASE U32 FAMILY"/>
    <property type="match status" value="1"/>
</dbReference>